<dbReference type="STRING" id="1777140.AWB79_05229"/>
<dbReference type="OrthoDB" id="8716700at2"/>
<dbReference type="AlphaFoldDB" id="A0A158CE65"/>
<dbReference type="InterPro" id="IPR007709">
    <property type="entry name" value="N-FG_amidohydro"/>
</dbReference>
<evidence type="ECO:0000313" key="1">
    <source>
        <dbReference type="EMBL" id="SAK80673.1"/>
    </source>
</evidence>
<gene>
    <name evidence="1" type="ORF">AWB79_05229</name>
</gene>
<dbReference type="EMBL" id="FCOA02000021">
    <property type="protein sequence ID" value="SAK80673.1"/>
    <property type="molecule type" value="Genomic_DNA"/>
</dbReference>
<dbReference type="Pfam" id="PF05013">
    <property type="entry name" value="FGase"/>
    <property type="match status" value="1"/>
</dbReference>
<dbReference type="SUPFAM" id="SSF53187">
    <property type="entry name" value="Zn-dependent exopeptidases"/>
    <property type="match status" value="1"/>
</dbReference>
<comment type="caution">
    <text evidence="1">The sequence shown here is derived from an EMBL/GenBank/DDBJ whole genome shotgun (WGS) entry which is preliminary data.</text>
</comment>
<dbReference type="Gene3D" id="3.40.630.40">
    <property type="entry name" value="Zn-dependent exopeptidases"/>
    <property type="match status" value="1"/>
</dbReference>
<sequence length="277" mass="29810">MQNASYGQLHRGDAPILLAAPHTGTVVPDELLAHPAWRPVDGRLSDPAGVALLAAARERGVTSIAGHLHPCVIDFNVALDNRPLSQRLNRTGLCRTHTSRGEALYAPGSEPSEQEVGERVLRYWRPFHDALTGELLRLRDLHGNVLLLVSHASSWLSPYRSHAGATDCNAGTHQGASCDRRLVSALTEAVQAAGRSWVVNGKLADAFAAQRYGLPESGIHVIEVEVAGRWRSELEAQEHSQDADMRAIFDALGAALKSLPPADARFDSRLVADGPSA</sequence>
<organism evidence="1 2">
    <name type="scientific">Caballeronia hypogeia</name>
    <dbReference type="NCBI Taxonomy" id="1777140"/>
    <lineage>
        <taxon>Bacteria</taxon>
        <taxon>Pseudomonadati</taxon>
        <taxon>Pseudomonadota</taxon>
        <taxon>Betaproteobacteria</taxon>
        <taxon>Burkholderiales</taxon>
        <taxon>Burkholderiaceae</taxon>
        <taxon>Caballeronia</taxon>
    </lineage>
</organism>
<keyword evidence="2" id="KW-1185">Reference proteome</keyword>
<protein>
    <submittedName>
        <fullName evidence="1">N-formylglutamate amidohydrolase</fullName>
    </submittedName>
</protein>
<accession>A0A158CE65</accession>
<dbReference type="RefSeq" id="WP_061170304.1">
    <property type="nucleotide sequence ID" value="NZ_FCOA02000021.1"/>
</dbReference>
<reference evidence="1" key="1">
    <citation type="submission" date="2016-01" db="EMBL/GenBank/DDBJ databases">
        <authorList>
            <person name="Peeters C."/>
        </authorList>
    </citation>
    <scope>NUCLEOTIDE SEQUENCE</scope>
    <source>
        <strain evidence="1">LMG 29322</strain>
    </source>
</reference>
<evidence type="ECO:0000313" key="2">
    <source>
        <dbReference type="Proteomes" id="UP000054851"/>
    </source>
</evidence>
<name>A0A158CE65_9BURK</name>
<proteinExistence type="predicted"/>
<dbReference type="Proteomes" id="UP000054851">
    <property type="component" value="Unassembled WGS sequence"/>
</dbReference>